<sequence>MSVPTHFVLAGTVAKIKIKAPHRLPNRWAVSTKLTMQFKKSLVILEA</sequence>
<reference evidence="1" key="1">
    <citation type="submission" date="2024-10" db="EMBL/GenBank/DDBJ databases">
        <title>Aeromonas and Pseudomonas from the Cagarras Archipelago, Rio de Janeiro, Brazil.</title>
        <authorList>
            <person name="Canellas A.L.B."/>
            <person name="Laport M.S."/>
        </authorList>
    </citation>
    <scope>NUCLEOTIDE SEQUENCE</scope>
    <source>
        <strain evidence="1">ACP-7</strain>
    </source>
</reference>
<dbReference type="Proteomes" id="UP001615411">
    <property type="component" value="Unassembled WGS sequence"/>
</dbReference>
<accession>A0ACC7LXH0</accession>
<protein>
    <submittedName>
        <fullName evidence="1">Uncharacterized protein</fullName>
    </submittedName>
</protein>
<keyword evidence="2" id="KW-1185">Reference proteome</keyword>
<gene>
    <name evidence="1" type="ORF">ACIKP7_14305</name>
</gene>
<proteinExistence type="predicted"/>
<evidence type="ECO:0000313" key="2">
    <source>
        <dbReference type="Proteomes" id="UP001615411"/>
    </source>
</evidence>
<evidence type="ECO:0000313" key="1">
    <source>
        <dbReference type="EMBL" id="MFJ1339295.1"/>
    </source>
</evidence>
<organism evidence="1 2">
    <name type="scientific">Pseudomonas caricapapayae</name>
    <dbReference type="NCBI Taxonomy" id="46678"/>
    <lineage>
        <taxon>Bacteria</taxon>
        <taxon>Pseudomonadati</taxon>
        <taxon>Pseudomonadota</taxon>
        <taxon>Gammaproteobacteria</taxon>
        <taxon>Pseudomonadales</taxon>
        <taxon>Pseudomonadaceae</taxon>
        <taxon>Pseudomonas</taxon>
    </lineage>
</organism>
<name>A0ACC7LXH0_9PSED</name>
<dbReference type="EMBL" id="JBIUGF010000041">
    <property type="protein sequence ID" value="MFJ1339295.1"/>
    <property type="molecule type" value="Genomic_DNA"/>
</dbReference>
<comment type="caution">
    <text evidence="1">The sequence shown here is derived from an EMBL/GenBank/DDBJ whole genome shotgun (WGS) entry which is preliminary data.</text>
</comment>